<dbReference type="RefSeq" id="WP_120759372.1">
    <property type="nucleotide sequence ID" value="NZ_RBAM01000024.1"/>
</dbReference>
<feature type="compositionally biased region" description="Basic residues" evidence="1">
    <location>
        <begin position="43"/>
        <end position="62"/>
    </location>
</feature>
<evidence type="ECO:0000256" key="1">
    <source>
        <dbReference type="SAM" id="MobiDB-lite"/>
    </source>
</evidence>
<gene>
    <name evidence="2" type="ORF">D7231_31980</name>
</gene>
<reference evidence="2 3" key="1">
    <citation type="journal article" date="2015" name="Antonie Van Leeuwenhoek">
        <title>Streptomyces klenkii sp. nov., isolated from deep marine sediment.</title>
        <authorList>
            <person name="Veyisoglu A."/>
            <person name="Sahin N."/>
        </authorList>
    </citation>
    <scope>NUCLEOTIDE SEQUENCE [LARGE SCALE GENOMIC DNA]</scope>
    <source>
        <strain evidence="2 3">KCTC 29202</strain>
    </source>
</reference>
<dbReference type="OrthoDB" id="4338003at2"/>
<evidence type="ECO:0000313" key="3">
    <source>
        <dbReference type="Proteomes" id="UP000270343"/>
    </source>
</evidence>
<dbReference type="Proteomes" id="UP000270343">
    <property type="component" value="Unassembled WGS sequence"/>
</dbReference>
<dbReference type="EMBL" id="RBAM01000024">
    <property type="protein sequence ID" value="RKN61892.1"/>
    <property type="molecule type" value="Genomic_DNA"/>
</dbReference>
<keyword evidence="3" id="KW-1185">Reference proteome</keyword>
<organism evidence="2 3">
    <name type="scientific">Streptomyces klenkii</name>
    <dbReference type="NCBI Taxonomy" id="1420899"/>
    <lineage>
        <taxon>Bacteria</taxon>
        <taxon>Bacillati</taxon>
        <taxon>Actinomycetota</taxon>
        <taxon>Actinomycetes</taxon>
        <taxon>Kitasatosporales</taxon>
        <taxon>Streptomycetaceae</taxon>
        <taxon>Streptomyces</taxon>
    </lineage>
</organism>
<comment type="caution">
    <text evidence="2">The sequence shown here is derived from an EMBL/GenBank/DDBJ whole genome shotgun (WGS) entry which is preliminary data.</text>
</comment>
<proteinExistence type="predicted"/>
<evidence type="ECO:0000313" key="2">
    <source>
        <dbReference type="EMBL" id="RKN61892.1"/>
    </source>
</evidence>
<name>A0A3B0AMN6_9ACTN</name>
<protein>
    <submittedName>
        <fullName evidence="2">Uncharacterized protein</fullName>
    </submittedName>
</protein>
<feature type="region of interest" description="Disordered" evidence="1">
    <location>
        <begin position="29"/>
        <end position="74"/>
    </location>
</feature>
<accession>A0A3B0AMN6</accession>
<dbReference type="AlphaFoldDB" id="A0A3B0AMN6"/>
<sequence>MTAPSSTPRGERPGTPGVTWETELVLGSEEYVPDGAEPPRANRAARRAAKRAARRNRNRRATNHPCQPCHEETF</sequence>